<organism evidence="1 2">
    <name type="scientific">Tahibacter amnicola</name>
    <dbReference type="NCBI Taxonomy" id="2976241"/>
    <lineage>
        <taxon>Bacteria</taxon>
        <taxon>Pseudomonadati</taxon>
        <taxon>Pseudomonadota</taxon>
        <taxon>Gammaproteobacteria</taxon>
        <taxon>Lysobacterales</taxon>
        <taxon>Rhodanobacteraceae</taxon>
        <taxon>Tahibacter</taxon>
    </lineage>
</organism>
<protein>
    <submittedName>
        <fullName evidence="1">Uncharacterized protein</fullName>
    </submittedName>
</protein>
<evidence type="ECO:0000313" key="1">
    <source>
        <dbReference type="EMBL" id="UXI68906.1"/>
    </source>
</evidence>
<reference evidence="1" key="1">
    <citation type="submission" date="2022-09" db="EMBL/GenBank/DDBJ databases">
        <title>Tahibacter sp. nov., isolated from a fresh water.</title>
        <authorList>
            <person name="Baek J.H."/>
            <person name="Lee J.K."/>
            <person name="Kim J.M."/>
            <person name="Jeon C.O."/>
        </authorList>
    </citation>
    <scope>NUCLEOTIDE SEQUENCE</scope>
    <source>
        <strain evidence="1">W38</strain>
    </source>
</reference>
<dbReference type="EMBL" id="CP104694">
    <property type="protein sequence ID" value="UXI68906.1"/>
    <property type="molecule type" value="Genomic_DNA"/>
</dbReference>
<keyword evidence="2" id="KW-1185">Reference proteome</keyword>
<proteinExistence type="predicted"/>
<accession>A0ABY6BJY1</accession>
<dbReference type="RefSeq" id="WP_261695865.1">
    <property type="nucleotide sequence ID" value="NZ_CP104694.1"/>
</dbReference>
<gene>
    <name evidence="1" type="ORF">N4264_04415</name>
</gene>
<evidence type="ECO:0000313" key="2">
    <source>
        <dbReference type="Proteomes" id="UP001064632"/>
    </source>
</evidence>
<dbReference type="Proteomes" id="UP001064632">
    <property type="component" value="Chromosome"/>
</dbReference>
<sequence>MPLLELRILPPLAIGRLGASATPLEAFDLLPPDERPLDFRRIVPRTSFQVDPASGEIVRAYVPERIVFKDPDRRIRPVAPFLEVFARTSAEPDALVPLTLDLLAAEGLALDALEWTIAVGNIKLFRRTTDPNDKIEARIDALRDHARVPLLGRCVNFRDGRVLPLGHVQFIKPTKSHPQVRLRFTPAAGRVYGSSRVRHTSPTTVEDDPIIDTDELILYDDTKGSWRGYRESVGPTLTNPAQIYAGYADGEYQVSWGYLDDECDGFARITLTDSNGRVLSAQAHIGAGPPAFAPDTLPVRVVSDELEQILYGPDVDAADVSLDDAEELVYRALETIRLMNTAVMNGNAINGRQNVASTMVRQDTNDFERLYAPIAATSLVDNLALRALHERVLGTLAGGSAPWFAQVLRKPEEIGDLSDKTRRKMPALMRGADGRGLTLTRRQIDLVIKAAAQVMFRSPAASADRGATP</sequence>
<name>A0ABY6BJY1_9GAMM</name>